<comment type="caution">
    <text evidence="1">The sequence shown here is derived from an EMBL/GenBank/DDBJ whole genome shotgun (WGS) entry which is preliminary data.</text>
</comment>
<gene>
    <name evidence="1" type="ORF">H640_06784</name>
</gene>
<evidence type="ECO:0000313" key="2">
    <source>
        <dbReference type="Proteomes" id="UP000053711"/>
    </source>
</evidence>
<evidence type="ECO:0000313" key="1">
    <source>
        <dbReference type="EMBL" id="ERF64608.1"/>
    </source>
</evidence>
<keyword evidence="2" id="KW-1185">Reference proteome</keyword>
<name>A0ACB4UN33_9ACTN</name>
<dbReference type="EMBL" id="AOST01000061">
    <property type="protein sequence ID" value="ERF64608.1"/>
    <property type="molecule type" value="Genomic_DNA"/>
</dbReference>
<protein>
    <submittedName>
        <fullName evidence="1">Lysine-specific permease</fullName>
    </submittedName>
</protein>
<organism evidence="1 2">
    <name type="scientific">Cutibacterium granulosum TM11</name>
    <dbReference type="NCBI Taxonomy" id="1292373"/>
    <lineage>
        <taxon>Bacteria</taxon>
        <taxon>Bacillati</taxon>
        <taxon>Actinomycetota</taxon>
        <taxon>Actinomycetes</taxon>
        <taxon>Propionibacteriales</taxon>
        <taxon>Propionibacteriaceae</taxon>
        <taxon>Cutibacterium</taxon>
    </lineage>
</organism>
<proteinExistence type="predicted"/>
<reference evidence="1 2" key="1">
    <citation type="journal article" date="2013" name="BMC Genomics">
        <title>Comparative genomics reveals distinct host-interacting traits of three major human-associated propionibacteria.</title>
        <authorList>
            <person name="Mak T.N."/>
            <person name="Schmid M."/>
            <person name="Brzuszkiewicz E."/>
            <person name="Zeng G."/>
            <person name="Meyer R."/>
            <person name="Sfanos K.S."/>
            <person name="Brinkmann V."/>
            <person name="Meyer T.F."/>
            <person name="Bruggemann H."/>
        </authorList>
    </citation>
    <scope>NUCLEOTIDE SEQUENCE [LARGE SCALE GENOMIC DNA]</scope>
    <source>
        <strain evidence="1 2">TM11</strain>
    </source>
</reference>
<accession>A0ACB4UN33</accession>
<sequence>MKEVAVPSVDNSSSDHQPPNEVASESHDELQRGLDSRHMNMIAIGGAIGTGLFLASGATISQAGPGGALVAFVVIGLMVFLLMQSLGEMSALMPVPGAFETYATRFVSPSFGFALGWNYWFNWAITVAAELSAAGIVMQYWLPDSPGWVWSVIFLTILVVLNLLSARAYGEGEFWFAIVKVIAVIVFLIVGVLMIAGIMGGSSPGTSNWTTGDAPFVNGFGGVMTVFLVAGFSFQGTELIGVAAGESKDPRSAVPKATRQIFWRIMIFYIGTVIVMGFLLPYTNENLLAGELTQVAMSPFTIVLKQAGIGIAASLMNAVILTAILSAGNSGLYASTRMLYALAKDGKASAIFSRTSKRGVPVPAMALTTVVAASCFLSSLVGDGTAYTWLVSVSSLCGFIVWLGIAVSHFQFRRAYLKQGNSLDDLPFLARWYPVGPILAFALCLTITVGQGWNAVQGADWRGILVAYVGIFAFVAVWLIHKLVTGSRRADLATASFDIDEDLN</sequence>
<dbReference type="Proteomes" id="UP000053711">
    <property type="component" value="Unassembled WGS sequence"/>
</dbReference>